<keyword evidence="11" id="KW-1185">Reference proteome</keyword>
<accession>A0A6P3W5U7</accession>
<dbReference type="Proteomes" id="UP000515152">
    <property type="component" value="Chromosome 1"/>
</dbReference>
<feature type="region of interest" description="Disordered" evidence="8">
    <location>
        <begin position="24"/>
        <end position="52"/>
    </location>
</feature>
<keyword evidence="6" id="KW-0325">Glycoprotein</keyword>
<dbReference type="InterPro" id="IPR002181">
    <property type="entry name" value="Fibrinogen_a/b/g_C_dom"/>
</dbReference>
<dbReference type="SUPFAM" id="SSF56496">
    <property type="entry name" value="Fibrinogen C-terminal domain-like"/>
    <property type="match status" value="1"/>
</dbReference>
<dbReference type="GO" id="GO:0042730">
    <property type="term" value="P:fibrinolysis"/>
    <property type="evidence" value="ECO:0007669"/>
    <property type="project" value="TreeGrafter"/>
</dbReference>
<feature type="compositionally biased region" description="Basic and acidic residues" evidence="8">
    <location>
        <begin position="231"/>
        <end position="241"/>
    </location>
</feature>
<evidence type="ECO:0000313" key="12">
    <source>
        <dbReference type="RefSeq" id="XP_012689186.2"/>
    </source>
</evidence>
<dbReference type="CDD" id="cd00087">
    <property type="entry name" value="FReD"/>
    <property type="match status" value="1"/>
</dbReference>
<evidence type="ECO:0000256" key="4">
    <source>
        <dbReference type="ARBA" id="ARBA00023054"/>
    </source>
</evidence>
<evidence type="ECO:0000256" key="5">
    <source>
        <dbReference type="ARBA" id="ARBA00023157"/>
    </source>
</evidence>
<dbReference type="GO" id="GO:0070527">
    <property type="term" value="P:platelet aggregation"/>
    <property type="evidence" value="ECO:0007669"/>
    <property type="project" value="TreeGrafter"/>
</dbReference>
<dbReference type="GO" id="GO:0030674">
    <property type="term" value="F:protein-macromolecule adaptor activity"/>
    <property type="evidence" value="ECO:0007669"/>
    <property type="project" value="TreeGrafter"/>
</dbReference>
<dbReference type="PANTHER" id="PTHR47221">
    <property type="entry name" value="FIBRINOGEN ALPHA CHAIN"/>
    <property type="match status" value="1"/>
</dbReference>
<dbReference type="PROSITE" id="PS00514">
    <property type="entry name" value="FIBRINOGEN_C_1"/>
    <property type="match status" value="1"/>
</dbReference>
<dbReference type="AlphaFoldDB" id="A0A6P3W5U7"/>
<dbReference type="RefSeq" id="XP_012689186.2">
    <property type="nucleotide sequence ID" value="XM_012833732.3"/>
</dbReference>
<evidence type="ECO:0000256" key="8">
    <source>
        <dbReference type="SAM" id="MobiDB-lite"/>
    </source>
</evidence>
<evidence type="ECO:0000256" key="2">
    <source>
        <dbReference type="ARBA" id="ARBA00022525"/>
    </source>
</evidence>
<keyword evidence="2" id="KW-0964">Secreted</keyword>
<name>A0A6P3W5U7_CLUHA</name>
<dbReference type="FunFam" id="3.90.215.10:FF:000001">
    <property type="entry name" value="Tenascin isoform 1"/>
    <property type="match status" value="1"/>
</dbReference>
<gene>
    <name evidence="12" type="primary">angptl6</name>
</gene>
<proteinExistence type="predicted"/>
<dbReference type="InterPro" id="IPR020837">
    <property type="entry name" value="Fibrinogen_CS"/>
</dbReference>
<reference evidence="12" key="1">
    <citation type="submission" date="2025-08" db="UniProtKB">
        <authorList>
            <consortium name="RefSeq"/>
        </authorList>
    </citation>
    <scope>IDENTIFICATION</scope>
</reference>
<dbReference type="Pfam" id="PF00147">
    <property type="entry name" value="Fibrinogen_C"/>
    <property type="match status" value="1"/>
</dbReference>
<protein>
    <submittedName>
        <fullName evidence="12">Angiopoietin-related protein 6</fullName>
    </submittedName>
</protein>
<dbReference type="KEGG" id="char:105905698"/>
<evidence type="ECO:0000256" key="3">
    <source>
        <dbReference type="ARBA" id="ARBA00022729"/>
    </source>
</evidence>
<evidence type="ECO:0000256" key="1">
    <source>
        <dbReference type="ARBA" id="ARBA00004613"/>
    </source>
</evidence>
<dbReference type="SMART" id="SM00186">
    <property type="entry name" value="FBG"/>
    <property type="match status" value="1"/>
</dbReference>
<dbReference type="PANTHER" id="PTHR47221:SF6">
    <property type="entry name" value="FIBRINOGEN ALPHA CHAIN"/>
    <property type="match status" value="1"/>
</dbReference>
<dbReference type="CTD" id="83854"/>
<sequence length="496" mass="56346">MECPMCFALMLLLALGVLMSSAEGRKEGSRSDRTLKDGAAQKRSSRSSDPKAGRCSYTFIVPQQKLKGALCVSRESVGAAANHSEVASLRRELSQQQEQLERVRVQLEQEGATASDVRALRRESSAMNARITQLYAQLLHEIIHKKDQVQEQRRLENLLLNATSQVLQVTNSYRELEKKYEALTSIMSNQTHLITHLEKQCQLCGKPSQAEHEKAPSSDFQSSLLLNDSDKSKERANDVQRDQSAPPPDKSLLGVQELFTASPLPSTDSPFISYPVTKTPGPWRDCKHVLESGEVTSGIYLLKPQGTNRLVQAWCEQSRAEGGWTVIQRRVDGSVNFFRTWEQYKQGFGNLDGEYWLGLEHLYWLTAQAQYKLRVAMEDWQGRQVFAEYNDFRLEPESDGYRLRLGSYSGNAGDSLSWHSNKAFTTLDRDKDAYSGNCAHFQKGGWWYHMCAHSNLNGVWYRGGHYRSRYQDGVYWTEFHGGSYSLKRVTMMIKPT</sequence>
<evidence type="ECO:0000256" key="6">
    <source>
        <dbReference type="ARBA" id="ARBA00023180"/>
    </source>
</evidence>
<feature type="region of interest" description="Disordered" evidence="8">
    <location>
        <begin position="231"/>
        <end position="252"/>
    </location>
</feature>
<dbReference type="GO" id="GO:0072377">
    <property type="term" value="P:blood coagulation, common pathway"/>
    <property type="evidence" value="ECO:0007669"/>
    <property type="project" value="TreeGrafter"/>
</dbReference>
<organism evidence="11 12">
    <name type="scientific">Clupea harengus</name>
    <name type="common">Atlantic herring</name>
    <dbReference type="NCBI Taxonomy" id="7950"/>
    <lineage>
        <taxon>Eukaryota</taxon>
        <taxon>Metazoa</taxon>
        <taxon>Chordata</taxon>
        <taxon>Craniata</taxon>
        <taxon>Vertebrata</taxon>
        <taxon>Euteleostomi</taxon>
        <taxon>Actinopterygii</taxon>
        <taxon>Neopterygii</taxon>
        <taxon>Teleostei</taxon>
        <taxon>Clupei</taxon>
        <taxon>Clupeiformes</taxon>
        <taxon>Clupeoidei</taxon>
        <taxon>Clupeidae</taxon>
        <taxon>Clupea</taxon>
    </lineage>
</organism>
<dbReference type="GeneID" id="105905698"/>
<evidence type="ECO:0000259" key="10">
    <source>
        <dbReference type="PROSITE" id="PS51406"/>
    </source>
</evidence>
<dbReference type="PROSITE" id="PS51406">
    <property type="entry name" value="FIBRINOGEN_C_2"/>
    <property type="match status" value="1"/>
</dbReference>
<dbReference type="Gene3D" id="3.90.215.10">
    <property type="entry name" value="Gamma Fibrinogen, chain A, domain 1"/>
    <property type="match status" value="1"/>
</dbReference>
<comment type="subcellular location">
    <subcellularLocation>
        <location evidence="1">Secreted</location>
    </subcellularLocation>
</comment>
<keyword evidence="5" id="KW-1015">Disulfide bond</keyword>
<evidence type="ECO:0000256" key="7">
    <source>
        <dbReference type="SAM" id="Coils"/>
    </source>
</evidence>
<evidence type="ECO:0000256" key="9">
    <source>
        <dbReference type="SAM" id="SignalP"/>
    </source>
</evidence>
<feature type="chain" id="PRO_5028439134" evidence="9">
    <location>
        <begin position="25"/>
        <end position="496"/>
    </location>
</feature>
<dbReference type="GO" id="GO:0005201">
    <property type="term" value="F:extracellular matrix structural constituent"/>
    <property type="evidence" value="ECO:0007669"/>
    <property type="project" value="TreeGrafter"/>
</dbReference>
<dbReference type="GO" id="GO:0005577">
    <property type="term" value="C:fibrinogen complex"/>
    <property type="evidence" value="ECO:0007669"/>
    <property type="project" value="TreeGrafter"/>
</dbReference>
<feature type="signal peptide" evidence="9">
    <location>
        <begin position="1"/>
        <end position="24"/>
    </location>
</feature>
<feature type="domain" description="Fibrinogen C-terminal" evidence="10">
    <location>
        <begin position="277"/>
        <end position="496"/>
    </location>
</feature>
<dbReference type="OrthoDB" id="7735550at2759"/>
<keyword evidence="3 9" id="KW-0732">Signal</keyword>
<keyword evidence="4 7" id="KW-0175">Coiled coil</keyword>
<dbReference type="InterPro" id="IPR037579">
    <property type="entry name" value="FIB_ANG-like"/>
</dbReference>
<dbReference type="NCBIfam" id="NF040941">
    <property type="entry name" value="GGGWT_bact"/>
    <property type="match status" value="1"/>
</dbReference>
<dbReference type="InterPro" id="IPR036056">
    <property type="entry name" value="Fibrinogen-like_C"/>
</dbReference>
<feature type="coiled-coil region" evidence="7">
    <location>
        <begin position="86"/>
        <end position="113"/>
    </location>
</feature>
<dbReference type="InterPro" id="IPR014716">
    <property type="entry name" value="Fibrinogen_a/b/g_C_1"/>
</dbReference>
<evidence type="ECO:0000313" key="11">
    <source>
        <dbReference type="Proteomes" id="UP000515152"/>
    </source>
</evidence>
<dbReference type="GO" id="GO:0034116">
    <property type="term" value="P:positive regulation of heterotypic cell-cell adhesion"/>
    <property type="evidence" value="ECO:0007669"/>
    <property type="project" value="TreeGrafter"/>
</dbReference>